<evidence type="ECO:0000256" key="1">
    <source>
        <dbReference type="SAM" id="MobiDB-lite"/>
    </source>
</evidence>
<proteinExistence type="predicted"/>
<dbReference type="InterPro" id="IPR001005">
    <property type="entry name" value="SANT/Myb"/>
</dbReference>
<feature type="region of interest" description="Disordered" evidence="1">
    <location>
        <begin position="1"/>
        <end position="46"/>
    </location>
</feature>
<dbReference type="EMBL" id="JAEHOE010000040">
    <property type="protein sequence ID" value="KAG2493082.1"/>
    <property type="molecule type" value="Genomic_DNA"/>
</dbReference>
<feature type="region of interest" description="Disordered" evidence="1">
    <location>
        <begin position="669"/>
        <end position="709"/>
    </location>
</feature>
<feature type="region of interest" description="Disordered" evidence="1">
    <location>
        <begin position="504"/>
        <end position="534"/>
    </location>
</feature>
<feature type="compositionally biased region" description="Low complexity" evidence="1">
    <location>
        <begin position="910"/>
        <end position="928"/>
    </location>
</feature>
<keyword evidence="3" id="KW-1185">Reference proteome</keyword>
<name>A0A835XXU0_9CHLO</name>
<feature type="region of interest" description="Disordered" evidence="1">
    <location>
        <begin position="865"/>
        <end position="982"/>
    </location>
</feature>
<dbReference type="CDD" id="cd00167">
    <property type="entry name" value="SANT"/>
    <property type="match status" value="1"/>
</dbReference>
<feature type="compositionally biased region" description="Polar residues" evidence="1">
    <location>
        <begin position="35"/>
        <end position="46"/>
    </location>
</feature>
<sequence length="999" mass="102904">MPGRLRKSRKSDDEDSPSTASSSESDEGSPERRNAQNGRSRATNPSYIRTPRWTLKWSSDDFMKLADLHVIHGNQWKAISVHFTERSSTDVKNIFYSTMRCHSEDDNAGRSILRAYLQLLGDRHEDPAAREAALQTVRSQPAQLGQGNAGPAAQAGEQGQAGAENDGEAVDNQDGGGADEGEERSPAANRRRRQAAAAPRHRASHGGAGGKRSSSAAAGAGGSAGPTRKRPRRSHAGTTTRYNDGGSSSDSERSDEEDAPAGVPSRRARDPPLPQDPAWRGAQGPSAAGERRRSSKGRWRAAATDFPSDEDASSDGAPLEQRAGRRASAAHRKQARLGRAGASEGDMSPEEHQAAALVLALGRGARQQAEGALCTRVAPSGAGALPPRHTPRPEAQGLRPLGWPAADMALQGGAAPALGPWGLLAPGLLPGGLGLGSDAPLDLHTLMLLQLARAGGGGGALAGPQGTAGLRLGPSSAAAAAGAVPLLLPARAPADPPAPLAQLQRQLAGQGPRQPPAQRAAQPRAAQADEHDMEQAELRAQIAALERLHEQQARKLEHLQERARAMQEEKEARARMAAALPPPLLAPPDHRLQRPPVHVLRGGLSDAGGSWELPGAGSAGAGVRAVALSPRSTYALAEVQGADAAEAAAYAAVWAEAGRRGVAVQAPQRRLGAPMQEADQDTGLAPRPTRSAAALPPRRAPAAAPLSDMDPYGPGAGFLETLPSLQVQGLRLGPAATVQSDTVSAGGLGEPSPSVRLPSQRPVPSEIMPPPPPRAPSLRAGGSSAPSGLGRQDLAAGPSVPRAPPSQPAAASGVPVRLSGALSQLSPGASHLLTVPSRHTGYSGGTDRTPASGFLSLLRSGQIGLSPLPSAPEQELGAQRSAPWARASDGGQGPRLDLAGSERDARWEAALRAGATAAGADPPAALGLSPGGPGRPWLALRPLAPRARDEAQPVPIPAPAPPVLQPAAPPGKPPGEGWFFHGGLWLKPLRRDTDGELQG</sequence>
<evidence type="ECO:0008006" key="4">
    <source>
        <dbReference type="Google" id="ProtNLM"/>
    </source>
</evidence>
<dbReference type="Gene3D" id="1.10.10.60">
    <property type="entry name" value="Homeodomain-like"/>
    <property type="match status" value="1"/>
</dbReference>
<dbReference type="OrthoDB" id="552847at2759"/>
<feature type="region of interest" description="Disordered" evidence="1">
    <location>
        <begin position="741"/>
        <end position="815"/>
    </location>
</feature>
<accession>A0A835XXU0</accession>
<reference evidence="2" key="1">
    <citation type="journal article" date="2020" name="bioRxiv">
        <title>Comparative genomics of Chlamydomonas.</title>
        <authorList>
            <person name="Craig R.J."/>
            <person name="Hasan A.R."/>
            <person name="Ness R.W."/>
            <person name="Keightley P.D."/>
        </authorList>
    </citation>
    <scope>NUCLEOTIDE SEQUENCE</scope>
    <source>
        <strain evidence="2">CCAP 11/70</strain>
    </source>
</reference>
<feature type="compositionally biased region" description="Basic residues" evidence="1">
    <location>
        <begin position="189"/>
        <end position="204"/>
    </location>
</feature>
<comment type="caution">
    <text evidence="2">The sequence shown here is derived from an EMBL/GenBank/DDBJ whole genome shotgun (WGS) entry which is preliminary data.</text>
</comment>
<feature type="compositionally biased region" description="Low complexity" evidence="1">
    <location>
        <begin position="504"/>
        <end position="526"/>
    </location>
</feature>
<dbReference type="SUPFAM" id="SSF46689">
    <property type="entry name" value="Homeodomain-like"/>
    <property type="match status" value="1"/>
</dbReference>
<dbReference type="Proteomes" id="UP000612055">
    <property type="component" value="Unassembled WGS sequence"/>
</dbReference>
<dbReference type="InterPro" id="IPR009057">
    <property type="entry name" value="Homeodomain-like_sf"/>
</dbReference>
<feature type="compositionally biased region" description="Basic residues" evidence="1">
    <location>
        <begin position="324"/>
        <end position="336"/>
    </location>
</feature>
<protein>
    <recommendedName>
        <fullName evidence="4">Myb-like domain-containing protein</fullName>
    </recommendedName>
</protein>
<dbReference type="AlphaFoldDB" id="A0A835XXU0"/>
<feature type="compositionally biased region" description="Pro residues" evidence="1">
    <location>
        <begin position="954"/>
        <end position="973"/>
    </location>
</feature>
<feature type="compositionally biased region" description="Acidic residues" evidence="1">
    <location>
        <begin position="165"/>
        <end position="182"/>
    </location>
</feature>
<feature type="compositionally biased region" description="Low complexity" evidence="1">
    <location>
        <begin position="684"/>
        <end position="706"/>
    </location>
</feature>
<evidence type="ECO:0000313" key="2">
    <source>
        <dbReference type="EMBL" id="KAG2493082.1"/>
    </source>
</evidence>
<feature type="region of interest" description="Disordered" evidence="1">
    <location>
        <begin position="130"/>
        <end position="351"/>
    </location>
</feature>
<feature type="compositionally biased region" description="Low complexity" evidence="1">
    <location>
        <begin position="140"/>
        <end position="164"/>
    </location>
</feature>
<feature type="compositionally biased region" description="Basic and acidic residues" evidence="1">
    <location>
        <begin position="900"/>
        <end position="909"/>
    </location>
</feature>
<evidence type="ECO:0000313" key="3">
    <source>
        <dbReference type="Proteomes" id="UP000612055"/>
    </source>
</evidence>
<organism evidence="2 3">
    <name type="scientific">Edaphochlamys debaryana</name>
    <dbReference type="NCBI Taxonomy" id="47281"/>
    <lineage>
        <taxon>Eukaryota</taxon>
        <taxon>Viridiplantae</taxon>
        <taxon>Chlorophyta</taxon>
        <taxon>core chlorophytes</taxon>
        <taxon>Chlorophyceae</taxon>
        <taxon>CS clade</taxon>
        <taxon>Chlamydomonadales</taxon>
        <taxon>Chlamydomonadales incertae sedis</taxon>
        <taxon>Edaphochlamys</taxon>
    </lineage>
</organism>
<feature type="compositionally biased region" description="Polar residues" evidence="1">
    <location>
        <begin position="236"/>
        <end position="246"/>
    </location>
</feature>
<gene>
    <name evidence="2" type="ORF">HYH03_008745</name>
</gene>